<accession>W7Y489</accession>
<evidence type="ECO:0000313" key="1">
    <source>
        <dbReference type="EMBL" id="GAF02388.1"/>
    </source>
</evidence>
<dbReference type="RefSeq" id="WP_044212305.1">
    <property type="nucleotide sequence ID" value="NZ_BAMD01000008.1"/>
</dbReference>
<protein>
    <submittedName>
        <fullName evidence="1">Uncharacterized protein</fullName>
    </submittedName>
</protein>
<dbReference type="Proteomes" id="UP000019402">
    <property type="component" value="Unassembled WGS sequence"/>
</dbReference>
<dbReference type="AlphaFoldDB" id="W7Y489"/>
<dbReference type="EMBL" id="BAMD01000008">
    <property type="protein sequence ID" value="GAF02388.1"/>
    <property type="molecule type" value="Genomic_DNA"/>
</dbReference>
<organism evidence="1 2">
    <name type="scientific">Saccharicrinis fermentans DSM 9555 = JCM 21142</name>
    <dbReference type="NCBI Taxonomy" id="869213"/>
    <lineage>
        <taxon>Bacteria</taxon>
        <taxon>Pseudomonadati</taxon>
        <taxon>Bacteroidota</taxon>
        <taxon>Bacteroidia</taxon>
        <taxon>Marinilabiliales</taxon>
        <taxon>Marinilabiliaceae</taxon>
        <taxon>Saccharicrinis</taxon>
    </lineage>
</organism>
<comment type="caution">
    <text evidence="1">The sequence shown here is derived from an EMBL/GenBank/DDBJ whole genome shotgun (WGS) entry which is preliminary data.</text>
</comment>
<gene>
    <name evidence="1" type="ORF">JCM21142_31022</name>
</gene>
<keyword evidence="2" id="KW-1185">Reference proteome</keyword>
<sequence length="333" mass="38726">MSRDLHILSEDIIFSIINHITEMVVGVEKIIGIYTHPETEELCGITLQYRNNRLQEYELDLSNVQDRLHGLRQEKNKYRWLDHSQIPFDTHFEGKYQLNIFDELNHLILLITIPNESKSEKDVLLIYFKNDINAFGIQHQKSSLSTDNKSIIGHLLAGSVHSYCKLYWQEKDKFNRFTEKTSRILAQQRTVDKSDTRKKELEAFVLSWANQYIRKCSDSDGIHYVYSQEAEKKIKDFKGEFITLQKAIEEAVEYTKLIVTGVNKEIQAEYIELNIDVNTIVSKESLQDETHLSIRLQRVSEFLNRLEAAAIHVDRMGNNLTGTNIGSAMEDKL</sequence>
<reference evidence="1 2" key="1">
    <citation type="journal article" date="2014" name="Genome Announc.">
        <title>Draft Genome Sequence of Cytophaga fermentans JCM 21142T, a Facultative Anaerobe Isolated from Marine Mud.</title>
        <authorList>
            <person name="Starns D."/>
            <person name="Oshima K."/>
            <person name="Suda W."/>
            <person name="Iino T."/>
            <person name="Yuki M."/>
            <person name="Inoue J."/>
            <person name="Kitamura K."/>
            <person name="Iida T."/>
            <person name="Darby A."/>
            <person name="Hattori M."/>
            <person name="Ohkuma M."/>
        </authorList>
    </citation>
    <scope>NUCLEOTIDE SEQUENCE [LARGE SCALE GENOMIC DNA]</scope>
    <source>
        <strain evidence="1 2">JCM 21142</strain>
    </source>
</reference>
<evidence type="ECO:0000313" key="2">
    <source>
        <dbReference type="Proteomes" id="UP000019402"/>
    </source>
</evidence>
<name>W7Y489_9BACT</name>
<proteinExistence type="predicted"/>
<dbReference type="STRING" id="869213.GCA_000517085_01255"/>